<dbReference type="InterPro" id="IPR036093">
    <property type="entry name" value="NAC_dom_sf"/>
</dbReference>
<gene>
    <name evidence="1" type="ORF">F2Q69_00004926</name>
</gene>
<dbReference type="InterPro" id="IPR044799">
    <property type="entry name" value="SOG1-like"/>
</dbReference>
<dbReference type="Proteomes" id="UP000712600">
    <property type="component" value="Unassembled WGS sequence"/>
</dbReference>
<dbReference type="PANTHER" id="PTHR31079">
    <property type="entry name" value="NAC DOMAIN-CONTAINING PROTEIN 73"/>
    <property type="match status" value="1"/>
</dbReference>
<organism evidence="1 2">
    <name type="scientific">Brassica cretica</name>
    <name type="common">Mustard</name>
    <dbReference type="NCBI Taxonomy" id="69181"/>
    <lineage>
        <taxon>Eukaryota</taxon>
        <taxon>Viridiplantae</taxon>
        <taxon>Streptophyta</taxon>
        <taxon>Embryophyta</taxon>
        <taxon>Tracheophyta</taxon>
        <taxon>Spermatophyta</taxon>
        <taxon>Magnoliopsida</taxon>
        <taxon>eudicotyledons</taxon>
        <taxon>Gunneridae</taxon>
        <taxon>Pentapetalae</taxon>
        <taxon>rosids</taxon>
        <taxon>malvids</taxon>
        <taxon>Brassicales</taxon>
        <taxon>Brassicaceae</taxon>
        <taxon>Brassiceae</taxon>
        <taxon>Brassica</taxon>
    </lineage>
</organism>
<dbReference type="GO" id="GO:0000976">
    <property type="term" value="F:transcription cis-regulatory region binding"/>
    <property type="evidence" value="ECO:0007669"/>
    <property type="project" value="TreeGrafter"/>
</dbReference>
<accession>A0A8S9PLR6</accession>
<proteinExistence type="predicted"/>
<protein>
    <recommendedName>
        <fullName evidence="3">NAC domain-containing protein</fullName>
    </recommendedName>
</protein>
<dbReference type="GO" id="GO:0003700">
    <property type="term" value="F:DNA-binding transcription factor activity"/>
    <property type="evidence" value="ECO:0007669"/>
    <property type="project" value="InterPro"/>
</dbReference>
<comment type="caution">
    <text evidence="1">The sequence shown here is derived from an EMBL/GenBank/DDBJ whole genome shotgun (WGS) entry which is preliminary data.</text>
</comment>
<dbReference type="AlphaFoldDB" id="A0A8S9PLR6"/>
<dbReference type="GO" id="GO:0005634">
    <property type="term" value="C:nucleus"/>
    <property type="evidence" value="ECO:0007669"/>
    <property type="project" value="TreeGrafter"/>
</dbReference>
<dbReference type="PANTHER" id="PTHR31079:SF9">
    <property type="entry name" value="SUPPRESSOR OF GAMMA RESPONSE 1"/>
    <property type="match status" value="1"/>
</dbReference>
<evidence type="ECO:0000313" key="1">
    <source>
        <dbReference type="EMBL" id="KAF3513653.1"/>
    </source>
</evidence>
<dbReference type="SUPFAM" id="SSF101941">
    <property type="entry name" value="NAC domain"/>
    <property type="match status" value="1"/>
</dbReference>
<evidence type="ECO:0000313" key="2">
    <source>
        <dbReference type="Proteomes" id="UP000712600"/>
    </source>
</evidence>
<name>A0A8S9PLR6_BRACR</name>
<evidence type="ECO:0008006" key="3">
    <source>
        <dbReference type="Google" id="ProtNLM"/>
    </source>
</evidence>
<dbReference type="EMBL" id="QGKX02001521">
    <property type="protein sequence ID" value="KAF3513653.1"/>
    <property type="molecule type" value="Genomic_DNA"/>
</dbReference>
<sequence>MASDKFAELWVVDPKRPKRRSWLVDSNRIAIKIKIASGQNDPHQVVWNSNPTRHCPNCHTSLTTEVMTGQALPGGVKFDPSDPEIICHLLAKSVLLGFISHPFIIEFIPTALSTMELCPTFPKSYKILGMCAGIKQEELNRSFWMVRLVTVMSVGCSEAELSKKLLLPAFGLASSNSKYLCETKTEIKLQINGLSVCKSISRTTGSSPATAYQ</sequence>
<reference evidence="1" key="1">
    <citation type="submission" date="2019-12" db="EMBL/GenBank/DDBJ databases">
        <title>Genome sequencing and annotation of Brassica cretica.</title>
        <authorList>
            <person name="Studholme D.J."/>
            <person name="Sarris P."/>
        </authorList>
    </citation>
    <scope>NUCLEOTIDE SEQUENCE</scope>
    <source>
        <strain evidence="1">PFS-109/04</strain>
        <tissue evidence="1">Leaf</tissue>
    </source>
</reference>